<organism evidence="9 10">
    <name type="scientific">Pricia antarctica</name>
    <dbReference type="NCBI Taxonomy" id="641691"/>
    <lineage>
        <taxon>Bacteria</taxon>
        <taxon>Pseudomonadati</taxon>
        <taxon>Bacteroidota</taxon>
        <taxon>Flavobacteriia</taxon>
        <taxon>Flavobacteriales</taxon>
        <taxon>Flavobacteriaceae</taxon>
        <taxon>Pricia</taxon>
    </lineage>
</organism>
<dbReference type="RefSeq" id="WP_091864631.1">
    <property type="nucleotide sequence ID" value="NZ_FNAO01000001.1"/>
</dbReference>
<feature type="domain" description="ComEC/Rec2-related protein" evidence="7">
    <location>
        <begin position="238"/>
        <end position="507"/>
    </location>
</feature>
<dbReference type="EMBL" id="FNAO01000001">
    <property type="protein sequence ID" value="SDD57563.1"/>
    <property type="molecule type" value="Genomic_DNA"/>
</dbReference>
<keyword evidence="3 6" id="KW-0812">Transmembrane</keyword>
<feature type="transmembrane region" description="Helical" evidence="6">
    <location>
        <begin position="455"/>
        <end position="475"/>
    </location>
</feature>
<keyword evidence="2" id="KW-1003">Cell membrane</keyword>
<comment type="subcellular location">
    <subcellularLocation>
        <location evidence="1">Cell membrane</location>
        <topology evidence="1">Multi-pass membrane protein</topology>
    </subcellularLocation>
</comment>
<evidence type="ECO:0000259" key="7">
    <source>
        <dbReference type="Pfam" id="PF03772"/>
    </source>
</evidence>
<name>A0A1G6VVV7_9FLAO</name>
<dbReference type="NCBIfam" id="TIGR00360">
    <property type="entry name" value="ComEC_N-term"/>
    <property type="match status" value="1"/>
</dbReference>
<dbReference type="InterPro" id="IPR052159">
    <property type="entry name" value="Competence_DNA_uptake"/>
</dbReference>
<evidence type="ECO:0000313" key="10">
    <source>
        <dbReference type="Proteomes" id="UP000199109"/>
    </source>
</evidence>
<evidence type="ECO:0000256" key="1">
    <source>
        <dbReference type="ARBA" id="ARBA00004651"/>
    </source>
</evidence>
<proteinExistence type="predicted"/>
<feature type="transmembrane region" description="Helical" evidence="6">
    <location>
        <begin position="259"/>
        <end position="281"/>
    </location>
</feature>
<feature type="transmembrane region" description="Helical" evidence="6">
    <location>
        <begin position="29"/>
        <end position="48"/>
    </location>
</feature>
<protein>
    <submittedName>
        <fullName evidence="9">Competence protein ComEC</fullName>
    </submittedName>
</protein>
<keyword evidence="5 6" id="KW-0472">Membrane</keyword>
<feature type="transmembrane region" description="Helical" evidence="6">
    <location>
        <begin position="421"/>
        <end position="448"/>
    </location>
</feature>
<evidence type="ECO:0000256" key="2">
    <source>
        <dbReference type="ARBA" id="ARBA00022475"/>
    </source>
</evidence>
<keyword evidence="4 6" id="KW-1133">Transmembrane helix</keyword>
<dbReference type="InterPro" id="IPR004477">
    <property type="entry name" value="ComEC_N"/>
</dbReference>
<sequence length="680" mass="77214">MNLLRFVPIKLTLLLVLGILLGRHLRPDIILPVTFTVLLLMLLGFLFYRDKRVTSFNTHGKNSVIFGILVVFTTISIGILAVSLTYPKNQPEHYAHKDVTGNHLWKIKIHEVLKSSAFSDRYVAKVLALENEKASGRLLLSFPSDVSIEKLTVDDELMVYTELLAINAPLNPHQFDYKNYLEGLGIMNQMRLQGNDFITIQNPESTIYGVAAKFRNQIIANLKKANFGKEELGIIQALLLGQRNEISTETYDNYKNAGAVHILAVSGLHIGILLLLLQFLLRPMERLPKGKTLKLILIVVMLWGFAVLAGLSASVVRAVTMFSFVAYALYLNRPSSTFNILALSMFFILLIINPILLFQVGFQMSYAAVFAIVWMYPLLQRLYNPKNKVVRYFWQLLSVSIAAQAGVLPISLFYFHQFPGLFFISNLLIVPALGVILGTGILVISLALLKSLPDILVTAYDALIRWMNAIIGWIAQQESFIFVNISFDAVQLVLAYTILTCAVFFFSKPTFKKSIALSMAIMGFQLWLFNTSYQTRQNETLFVAHQTRNSVLMHQKGNHISALAQDEKSLERLTTDYQIAERMASVAYRPLKNGYRWRDKNLLIIDSLGVYPKKTTESDYVLLTGSPKLNLERLIDSIRPQMIIADGSNYRSYIERWRKTCNERKLKFHFTGKEGAFYFE</sequence>
<dbReference type="Proteomes" id="UP000199109">
    <property type="component" value="Unassembled WGS sequence"/>
</dbReference>
<dbReference type="PANTHER" id="PTHR30619">
    <property type="entry name" value="DNA INTERNALIZATION/COMPETENCE PROTEIN COMEC/REC2"/>
    <property type="match status" value="1"/>
</dbReference>
<feature type="transmembrane region" description="Helical" evidence="6">
    <location>
        <begin position="514"/>
        <end position="533"/>
    </location>
</feature>
<evidence type="ECO:0000256" key="6">
    <source>
        <dbReference type="SAM" id="Phobius"/>
    </source>
</evidence>
<feature type="transmembrane region" description="Helical" evidence="6">
    <location>
        <begin position="364"/>
        <end position="380"/>
    </location>
</feature>
<gene>
    <name evidence="9" type="ORF">SAMN05421636_10182</name>
</gene>
<feature type="transmembrane region" description="Helical" evidence="6">
    <location>
        <begin position="338"/>
        <end position="358"/>
    </location>
</feature>
<feature type="transmembrane region" description="Helical" evidence="6">
    <location>
        <begin position="64"/>
        <end position="86"/>
    </location>
</feature>
<evidence type="ECO:0000259" key="8">
    <source>
        <dbReference type="Pfam" id="PF13567"/>
    </source>
</evidence>
<dbReference type="OrthoDB" id="9761531at2"/>
<feature type="transmembrane region" description="Helical" evidence="6">
    <location>
        <begin position="7"/>
        <end position="23"/>
    </location>
</feature>
<evidence type="ECO:0000256" key="5">
    <source>
        <dbReference type="ARBA" id="ARBA00023136"/>
    </source>
</evidence>
<feature type="transmembrane region" description="Helical" evidence="6">
    <location>
        <begin position="392"/>
        <end position="415"/>
    </location>
</feature>
<evidence type="ECO:0000256" key="3">
    <source>
        <dbReference type="ARBA" id="ARBA00022692"/>
    </source>
</evidence>
<feature type="domain" description="DUF4131" evidence="8">
    <location>
        <begin position="36"/>
        <end position="197"/>
    </location>
</feature>
<dbReference type="STRING" id="641691.SAMN05421636_10182"/>
<dbReference type="InterPro" id="IPR025405">
    <property type="entry name" value="DUF4131"/>
</dbReference>
<reference evidence="9 10" key="1">
    <citation type="submission" date="2016-10" db="EMBL/GenBank/DDBJ databases">
        <authorList>
            <person name="de Groot N.N."/>
        </authorList>
    </citation>
    <scope>NUCLEOTIDE SEQUENCE [LARGE SCALE GENOMIC DNA]</scope>
    <source>
        <strain evidence="9 10">DSM 23421</strain>
    </source>
</reference>
<dbReference type="PANTHER" id="PTHR30619:SF1">
    <property type="entry name" value="RECOMBINATION PROTEIN 2"/>
    <property type="match status" value="1"/>
</dbReference>
<keyword evidence="10" id="KW-1185">Reference proteome</keyword>
<feature type="transmembrane region" description="Helical" evidence="6">
    <location>
        <begin position="293"/>
        <end position="309"/>
    </location>
</feature>
<dbReference type="GO" id="GO:0005886">
    <property type="term" value="C:plasma membrane"/>
    <property type="evidence" value="ECO:0007669"/>
    <property type="project" value="UniProtKB-SubCell"/>
</dbReference>
<evidence type="ECO:0000313" key="9">
    <source>
        <dbReference type="EMBL" id="SDD57563.1"/>
    </source>
</evidence>
<accession>A0A1G6VVV7</accession>
<evidence type="ECO:0000256" key="4">
    <source>
        <dbReference type="ARBA" id="ARBA00022989"/>
    </source>
</evidence>
<dbReference type="Pfam" id="PF03772">
    <property type="entry name" value="Competence"/>
    <property type="match status" value="1"/>
</dbReference>
<feature type="transmembrane region" description="Helical" evidence="6">
    <location>
        <begin position="481"/>
        <end position="507"/>
    </location>
</feature>
<dbReference type="Pfam" id="PF13567">
    <property type="entry name" value="DUF4131"/>
    <property type="match status" value="1"/>
</dbReference>
<dbReference type="AlphaFoldDB" id="A0A1G6VVV7"/>